<keyword evidence="5" id="KW-0804">Transcription</keyword>
<dbReference type="CDD" id="cd00383">
    <property type="entry name" value="trans_reg_C"/>
    <property type="match status" value="1"/>
</dbReference>
<feature type="domain" description="Response regulatory" evidence="8">
    <location>
        <begin position="13"/>
        <end position="127"/>
    </location>
</feature>
<dbReference type="SMART" id="SM00448">
    <property type="entry name" value="REC"/>
    <property type="match status" value="1"/>
</dbReference>
<comment type="caution">
    <text evidence="10">The sequence shown here is derived from an EMBL/GenBank/DDBJ whole genome shotgun (WGS) entry which is preliminary data.</text>
</comment>
<keyword evidence="11" id="KW-1185">Reference proteome</keyword>
<dbReference type="InterPro" id="IPR039420">
    <property type="entry name" value="WalR-like"/>
</dbReference>
<accession>A0ABT3DVA5</accession>
<feature type="domain" description="OmpR/PhoB-type" evidence="9">
    <location>
        <begin position="141"/>
        <end position="240"/>
    </location>
</feature>
<evidence type="ECO:0000256" key="2">
    <source>
        <dbReference type="ARBA" id="ARBA00023012"/>
    </source>
</evidence>
<dbReference type="Gene3D" id="3.40.50.2300">
    <property type="match status" value="1"/>
</dbReference>
<dbReference type="InterPro" id="IPR001867">
    <property type="entry name" value="OmpR/PhoB-type_DNA-bd"/>
</dbReference>
<evidence type="ECO:0000256" key="3">
    <source>
        <dbReference type="ARBA" id="ARBA00023015"/>
    </source>
</evidence>
<proteinExistence type="predicted"/>
<evidence type="ECO:0000256" key="5">
    <source>
        <dbReference type="ARBA" id="ARBA00023163"/>
    </source>
</evidence>
<dbReference type="Proteomes" id="UP001320843">
    <property type="component" value="Unassembled WGS sequence"/>
</dbReference>
<dbReference type="EMBL" id="JANFWR010000008">
    <property type="protein sequence ID" value="MCW0398935.1"/>
    <property type="molecule type" value="Genomic_DNA"/>
</dbReference>
<dbReference type="InterPro" id="IPR011006">
    <property type="entry name" value="CheY-like_superfamily"/>
</dbReference>
<dbReference type="PANTHER" id="PTHR48111:SF4">
    <property type="entry name" value="DNA-BINDING DUAL TRANSCRIPTIONAL REGULATOR OMPR"/>
    <property type="match status" value="1"/>
</dbReference>
<evidence type="ECO:0000256" key="6">
    <source>
        <dbReference type="PROSITE-ProRule" id="PRU00169"/>
    </source>
</evidence>
<feature type="DNA-binding region" description="OmpR/PhoB-type" evidence="7">
    <location>
        <begin position="141"/>
        <end position="240"/>
    </location>
</feature>
<dbReference type="SUPFAM" id="SSF46894">
    <property type="entry name" value="C-terminal effector domain of the bipartite response regulators"/>
    <property type="match status" value="1"/>
</dbReference>
<dbReference type="Gene3D" id="1.10.10.10">
    <property type="entry name" value="Winged helix-like DNA-binding domain superfamily/Winged helix DNA-binding domain"/>
    <property type="match status" value="1"/>
</dbReference>
<evidence type="ECO:0000259" key="9">
    <source>
        <dbReference type="PROSITE" id="PS51755"/>
    </source>
</evidence>
<dbReference type="PROSITE" id="PS51755">
    <property type="entry name" value="OMPR_PHOB"/>
    <property type="match status" value="1"/>
</dbReference>
<dbReference type="InterPro" id="IPR016032">
    <property type="entry name" value="Sig_transdc_resp-reg_C-effctor"/>
</dbReference>
<protein>
    <submittedName>
        <fullName evidence="10">Transcriptional regulatory protein OmpR</fullName>
    </submittedName>
</protein>
<dbReference type="Pfam" id="PF00072">
    <property type="entry name" value="Response_reg"/>
    <property type="match status" value="1"/>
</dbReference>
<dbReference type="SMART" id="SM00862">
    <property type="entry name" value="Trans_reg_C"/>
    <property type="match status" value="1"/>
</dbReference>
<evidence type="ECO:0000256" key="1">
    <source>
        <dbReference type="ARBA" id="ARBA00022553"/>
    </source>
</evidence>
<feature type="modified residue" description="4-aspartylphosphate" evidence="6">
    <location>
        <position position="62"/>
    </location>
</feature>
<keyword evidence="1 6" id="KW-0597">Phosphoprotein</keyword>
<dbReference type="SUPFAM" id="SSF52172">
    <property type="entry name" value="CheY-like"/>
    <property type="match status" value="1"/>
</dbReference>
<keyword evidence="4 7" id="KW-0238">DNA-binding</keyword>
<evidence type="ECO:0000313" key="11">
    <source>
        <dbReference type="Proteomes" id="UP001320843"/>
    </source>
</evidence>
<keyword evidence="3" id="KW-0805">Transcription regulation</keyword>
<dbReference type="Gene3D" id="6.10.250.690">
    <property type="match status" value="1"/>
</dbReference>
<evidence type="ECO:0000259" key="8">
    <source>
        <dbReference type="PROSITE" id="PS50110"/>
    </source>
</evidence>
<dbReference type="Pfam" id="PF00486">
    <property type="entry name" value="Trans_reg_C"/>
    <property type="match status" value="1"/>
</dbReference>
<dbReference type="InterPro" id="IPR001789">
    <property type="entry name" value="Sig_transdc_resp-reg_receiver"/>
</dbReference>
<gene>
    <name evidence="10" type="ORF">NB700_001491</name>
</gene>
<evidence type="ECO:0000256" key="4">
    <source>
        <dbReference type="ARBA" id="ARBA00023125"/>
    </source>
</evidence>
<sequence length="245" mass="27905">MWPPFKIVDMKSFILVVDDDPDLRRLISEFLSDHGYQVDTAETVAEMRLRMAERQPDLVILDVMMPGEDGLSAARQLASERGAPAVIMLSALGSDTDRIIGLEVGADDYLAKPCNPRELLARVRALLRRSQAATLPPEARGNVYEFAGWRLDVIRRDLRDPTGIFINLSDGEFALLRTFVEHPQRVLSRDQLLDYARGRDTEVYDRAIDSQISRLRRKINERVQTELIRTVRNEGYMLLPSVARL</sequence>
<reference evidence="10 11" key="1">
    <citation type="submission" date="2022-06" db="EMBL/GenBank/DDBJ databases">
        <title>Dynamics of rice microbiomes reveals core vertical transmitted seed endophytes.</title>
        <authorList>
            <person name="Liao K."/>
            <person name="Zhang X."/>
        </authorList>
    </citation>
    <scope>NUCLEOTIDE SEQUENCE [LARGE SCALE GENOMIC DNA]</scope>
    <source>
        <strain evidence="10 11">YT10-10-1</strain>
    </source>
</reference>
<evidence type="ECO:0000313" key="10">
    <source>
        <dbReference type="EMBL" id="MCW0398935.1"/>
    </source>
</evidence>
<dbReference type="InterPro" id="IPR036388">
    <property type="entry name" value="WH-like_DNA-bd_sf"/>
</dbReference>
<keyword evidence="2" id="KW-0902">Two-component regulatory system</keyword>
<name>A0ABT3DVA5_9XANT</name>
<evidence type="ECO:0000256" key="7">
    <source>
        <dbReference type="PROSITE-ProRule" id="PRU01091"/>
    </source>
</evidence>
<organism evidence="10 11">
    <name type="scientific">Xanthomonas sacchari</name>
    <dbReference type="NCBI Taxonomy" id="56458"/>
    <lineage>
        <taxon>Bacteria</taxon>
        <taxon>Pseudomonadati</taxon>
        <taxon>Pseudomonadota</taxon>
        <taxon>Gammaproteobacteria</taxon>
        <taxon>Lysobacterales</taxon>
        <taxon>Lysobacteraceae</taxon>
        <taxon>Xanthomonas</taxon>
    </lineage>
</organism>
<dbReference type="PROSITE" id="PS50110">
    <property type="entry name" value="RESPONSE_REGULATORY"/>
    <property type="match status" value="1"/>
</dbReference>
<dbReference type="PANTHER" id="PTHR48111">
    <property type="entry name" value="REGULATOR OF RPOS"/>
    <property type="match status" value="1"/>
</dbReference>